<dbReference type="OrthoDB" id="121150at2"/>
<reference evidence="2 3" key="1">
    <citation type="submission" date="2017-11" db="EMBL/GenBank/DDBJ databases">
        <title>Rhodohalobacter 15182 sp. nov., isolated from a salt lake.</title>
        <authorList>
            <person name="Han S."/>
        </authorList>
    </citation>
    <scope>NUCLEOTIDE SEQUENCE [LARGE SCALE GENOMIC DNA]</scope>
    <source>
        <strain evidence="2 3">15182</strain>
    </source>
</reference>
<dbReference type="EMBL" id="PISP01000001">
    <property type="protein sequence ID" value="PKD43915.1"/>
    <property type="molecule type" value="Genomic_DNA"/>
</dbReference>
<dbReference type="RefSeq" id="WP_101071158.1">
    <property type="nucleotide sequence ID" value="NZ_PISP01000001.1"/>
</dbReference>
<sequence>MLSKEFKEFAKLLNDQKVEYLLVGGYAVVLYGYVRYTGDIDFWINPTEENANRIVEVLDRFGFGSLNLTIKDFTKDDQIIQLGYPPNRIDIITSVTGLTFTECYPKRKSFSIEGVEVQTISLEDLKKNKKAAGRYKDLDDLENL</sequence>
<evidence type="ECO:0000259" key="1">
    <source>
        <dbReference type="Pfam" id="PF19502"/>
    </source>
</evidence>
<evidence type="ECO:0000313" key="2">
    <source>
        <dbReference type="EMBL" id="PKD43915.1"/>
    </source>
</evidence>
<feature type="domain" description="DUF6036" evidence="1">
    <location>
        <begin position="7"/>
        <end position="143"/>
    </location>
</feature>
<gene>
    <name evidence="2" type="ORF">CWD77_00075</name>
</gene>
<accession>A0A2N0VI94</accession>
<dbReference type="AlphaFoldDB" id="A0A2N0VI94"/>
<comment type="caution">
    <text evidence="2">The sequence shown here is derived from an EMBL/GenBank/DDBJ whole genome shotgun (WGS) entry which is preliminary data.</text>
</comment>
<dbReference type="SUPFAM" id="SSF81301">
    <property type="entry name" value="Nucleotidyltransferase"/>
    <property type="match status" value="1"/>
</dbReference>
<dbReference type="Pfam" id="PF19502">
    <property type="entry name" value="DUF6036"/>
    <property type="match status" value="1"/>
</dbReference>
<organism evidence="2 3">
    <name type="scientific">Rhodohalobacter barkolensis</name>
    <dbReference type="NCBI Taxonomy" id="2053187"/>
    <lineage>
        <taxon>Bacteria</taxon>
        <taxon>Pseudomonadati</taxon>
        <taxon>Balneolota</taxon>
        <taxon>Balneolia</taxon>
        <taxon>Balneolales</taxon>
        <taxon>Balneolaceae</taxon>
        <taxon>Rhodohalobacter</taxon>
    </lineage>
</organism>
<evidence type="ECO:0000313" key="3">
    <source>
        <dbReference type="Proteomes" id="UP000233398"/>
    </source>
</evidence>
<dbReference type="InterPro" id="IPR043519">
    <property type="entry name" value="NT_sf"/>
</dbReference>
<dbReference type="InterPro" id="IPR045792">
    <property type="entry name" value="DUF6036"/>
</dbReference>
<protein>
    <recommendedName>
        <fullName evidence="1">DUF6036 domain-containing protein</fullName>
    </recommendedName>
</protein>
<keyword evidence="3" id="KW-1185">Reference proteome</keyword>
<dbReference type="Gene3D" id="3.30.460.40">
    <property type="match status" value="1"/>
</dbReference>
<dbReference type="Proteomes" id="UP000233398">
    <property type="component" value="Unassembled WGS sequence"/>
</dbReference>
<proteinExistence type="predicted"/>
<name>A0A2N0VI94_9BACT</name>